<gene>
    <name evidence="1" type="ORF">HMPREF9081_1772</name>
</gene>
<dbReference type="STRING" id="888060.HMPREF9081_1772"/>
<organism evidence="1 2">
    <name type="scientific">Centipeda periodontii DSM 2778</name>
    <dbReference type="NCBI Taxonomy" id="888060"/>
    <lineage>
        <taxon>Bacteria</taxon>
        <taxon>Bacillati</taxon>
        <taxon>Bacillota</taxon>
        <taxon>Negativicutes</taxon>
        <taxon>Selenomonadales</taxon>
        <taxon>Selenomonadaceae</taxon>
        <taxon>Centipeda</taxon>
    </lineage>
</organism>
<accession>F5RND6</accession>
<evidence type="ECO:0000313" key="2">
    <source>
        <dbReference type="Proteomes" id="UP000004067"/>
    </source>
</evidence>
<dbReference type="eggNOG" id="ENOG5033QNV">
    <property type="taxonomic scope" value="Bacteria"/>
</dbReference>
<reference evidence="1 2" key="1">
    <citation type="submission" date="2011-04" db="EMBL/GenBank/DDBJ databases">
        <authorList>
            <person name="Muzny D."/>
            <person name="Qin X."/>
            <person name="Deng J."/>
            <person name="Jiang H."/>
            <person name="Liu Y."/>
            <person name="Qu J."/>
            <person name="Song X.-Z."/>
            <person name="Zhang L."/>
            <person name="Thornton R."/>
            <person name="Coyle M."/>
            <person name="Francisco L."/>
            <person name="Jackson L."/>
            <person name="Javaid M."/>
            <person name="Korchina V."/>
            <person name="Kovar C."/>
            <person name="Mata R."/>
            <person name="Mathew T."/>
            <person name="Ngo R."/>
            <person name="Nguyen L."/>
            <person name="Nguyen N."/>
            <person name="Okwuonu G."/>
            <person name="Ongeri F."/>
            <person name="Pham C."/>
            <person name="Simmons D."/>
            <person name="Wilczek-Boney K."/>
            <person name="Hale W."/>
            <person name="Jakkamsetti A."/>
            <person name="Pham P."/>
            <person name="Ruth R."/>
            <person name="San Lucas F."/>
            <person name="Warren J."/>
            <person name="Zhang J."/>
            <person name="Zhao Z."/>
            <person name="Zhou C."/>
            <person name="Zhu D."/>
            <person name="Lee S."/>
            <person name="Bess C."/>
            <person name="Blankenburg K."/>
            <person name="Forbes L."/>
            <person name="Fu Q."/>
            <person name="Gubbala S."/>
            <person name="Hirani K."/>
            <person name="Jayaseelan J.C."/>
            <person name="Lara F."/>
            <person name="Munidasa M."/>
            <person name="Palculict T."/>
            <person name="Patil S."/>
            <person name="Pu L.-L."/>
            <person name="Saada N."/>
            <person name="Tang L."/>
            <person name="Weissenberger G."/>
            <person name="Zhu Y."/>
            <person name="Hemphill L."/>
            <person name="Shang Y."/>
            <person name="Youmans B."/>
            <person name="Ayvaz T."/>
            <person name="Ross M."/>
            <person name="Santibanez J."/>
            <person name="Aqrawi P."/>
            <person name="Gross S."/>
            <person name="Joshi V."/>
            <person name="Fowler G."/>
            <person name="Nazareth L."/>
            <person name="Reid J."/>
            <person name="Worley K."/>
            <person name="Petrosino J."/>
            <person name="Highlander S."/>
            <person name="Gibbs R."/>
        </authorList>
    </citation>
    <scope>NUCLEOTIDE SEQUENCE [LARGE SCALE GENOMIC DNA]</scope>
    <source>
        <strain evidence="1 2">DSM 2778</strain>
    </source>
</reference>
<evidence type="ECO:0000313" key="1">
    <source>
        <dbReference type="EMBL" id="EGK59005.1"/>
    </source>
</evidence>
<sequence length="547" mass="63451">MSSYKEIWDLRITCIDENLVPPLEHNYSCVTECDPLYGLPVRRFYKERKRYEGDDEPYVIWKGALDRESCEDDVDEDEVWLWRVLLVSDTRIAAMPPEIFEQQDMLLIYRTASVGEFIESVQPLLAWQTDEFYRHLNNPDVFCFADADCAKDFMHWFGLWWGKSCYEDMGDLDYSHVSKTLASRDGKIQCISEAGELPVRDETVEGVLISFSVDEEHSLIPDEMLEWWDMSEQEDVLFDYISEKVQEMTPCFPAARLIWTVRAGKKCEEVVFIAREIVQGLKIMPHIALQVASVDESLFPVLEDFHSSMKVCDAVCGIPVRNFYKDVDLKHFLSMEDDGWYPIMILLVSDEHAVNLPADILWKQDMICIYRTSSEKILHDSMETMLARRKNECDGHVDGTGIFCFADVACAKDFIRWVSIWNIQEDYVRLDYMDFSNSLGSQEGNIRCISEAFLLRQGKMPEKDITVQGVYVGFGITKQDDMIDVLERAELINKSFPMAYIISTETFSEKKEESTFIARQLISTSDTEAQVPRWSCKEARPNWMKLL</sequence>
<name>F5RND6_9FIRM</name>
<protein>
    <submittedName>
        <fullName evidence="1">Uncharacterized protein</fullName>
    </submittedName>
</protein>
<dbReference type="EMBL" id="AFHQ01000041">
    <property type="protein sequence ID" value="EGK59005.1"/>
    <property type="molecule type" value="Genomic_DNA"/>
</dbReference>
<dbReference type="AlphaFoldDB" id="F5RND6"/>
<dbReference type="RefSeq" id="WP_006306774.1">
    <property type="nucleotide sequence ID" value="NZ_GL892076.1"/>
</dbReference>
<comment type="caution">
    <text evidence="1">The sequence shown here is derived from an EMBL/GenBank/DDBJ whole genome shotgun (WGS) entry which is preliminary data.</text>
</comment>
<keyword evidence="2" id="KW-1185">Reference proteome</keyword>
<proteinExistence type="predicted"/>
<dbReference type="Proteomes" id="UP000004067">
    <property type="component" value="Unassembled WGS sequence"/>
</dbReference>
<dbReference type="HOGENOM" id="CLU_497570_0_0_9"/>